<comment type="caution">
    <text evidence="2">The sequence shown here is derived from an EMBL/GenBank/DDBJ whole genome shotgun (WGS) entry which is preliminary data.</text>
</comment>
<protein>
    <submittedName>
        <fullName evidence="2">Uncharacterized protein</fullName>
    </submittedName>
</protein>
<evidence type="ECO:0000313" key="4">
    <source>
        <dbReference type="Proteomes" id="UP000704529"/>
    </source>
</evidence>
<reference evidence="1 3" key="1">
    <citation type="submission" date="2020-08" db="EMBL/GenBank/DDBJ databases">
        <title>Genomic Encyclopedia of Type Strains, Phase IV (KMG-IV): sequencing the most valuable type-strain genomes for metagenomic binning, comparative biology and taxonomic classification.</title>
        <authorList>
            <person name="Goeker M."/>
        </authorList>
    </citation>
    <scope>NUCLEOTIDE SEQUENCE [LARGE SCALE GENOMIC DNA]</scope>
    <source>
        <strain evidence="1 3">DSM 14562</strain>
    </source>
</reference>
<gene>
    <name evidence="1" type="ORF">GGQ89_003806</name>
    <name evidence="2" type="ORF">JYA60_00195</name>
</gene>
<accession>A0AA40ZVJ0</accession>
<dbReference type="AlphaFoldDB" id="A0AA40ZVJ0"/>
<dbReference type="Proteomes" id="UP000584663">
    <property type="component" value="Unassembled WGS sequence"/>
</dbReference>
<keyword evidence="3" id="KW-1185">Reference proteome</keyword>
<reference evidence="2" key="2">
    <citation type="submission" date="2021-01" db="EMBL/GenBank/DDBJ databases">
        <title>Genome Sequencing of Type Strains.</title>
        <authorList>
            <person name="Lemaire J.F."/>
            <person name="Inderbitzin P."/>
            <person name="Collins S.B."/>
            <person name="Wespe N."/>
            <person name="Knight-Connoni V."/>
        </authorList>
    </citation>
    <scope>NUCLEOTIDE SEQUENCE</scope>
    <source>
        <strain evidence="2">DSM 14562</strain>
    </source>
</reference>
<organism evidence="2 4">
    <name type="scientific">Sphingomonas yabuuchiae</name>
    <dbReference type="NCBI Taxonomy" id="172044"/>
    <lineage>
        <taxon>Bacteria</taxon>
        <taxon>Pseudomonadati</taxon>
        <taxon>Pseudomonadota</taxon>
        <taxon>Alphaproteobacteria</taxon>
        <taxon>Sphingomonadales</taxon>
        <taxon>Sphingomonadaceae</taxon>
        <taxon>Sphingomonas</taxon>
    </lineage>
</organism>
<evidence type="ECO:0000313" key="2">
    <source>
        <dbReference type="EMBL" id="MBN3556671.1"/>
    </source>
</evidence>
<evidence type="ECO:0000313" key="1">
    <source>
        <dbReference type="EMBL" id="MBB4611557.1"/>
    </source>
</evidence>
<dbReference type="EMBL" id="JACHNX010000033">
    <property type="protein sequence ID" value="MBB4611557.1"/>
    <property type="molecule type" value="Genomic_DNA"/>
</dbReference>
<sequence>MGKEMEGHEPVKDYHELTILIETGLEALSAARNLLAGLENLPEVMAAPRLAALLGHQSSATLPRIREVVERDRRRLAIIERLVTLLPKAGRNGASILYQMLDNPGVFVPCKELVRSAGIRTADTKAVKVYVCHLRYGLRILGILIDAIETGRGSYRVTSKAAALILSLIGDDLTFDGRSVNMDYNVLKLGRDRGGAVDA</sequence>
<dbReference type="EMBL" id="JAFHKU010000037">
    <property type="protein sequence ID" value="MBN3556671.1"/>
    <property type="molecule type" value="Genomic_DNA"/>
</dbReference>
<proteinExistence type="predicted"/>
<dbReference type="Proteomes" id="UP000704529">
    <property type="component" value="Unassembled WGS sequence"/>
</dbReference>
<evidence type="ECO:0000313" key="3">
    <source>
        <dbReference type="Proteomes" id="UP000584663"/>
    </source>
</evidence>
<name>A0AA40ZVJ0_9SPHN</name>
<dbReference type="RefSeq" id="WP_184106909.1">
    <property type="nucleotide sequence ID" value="NZ_JACHNX010000033.1"/>
</dbReference>